<feature type="signal peptide" evidence="1">
    <location>
        <begin position="1"/>
        <end position="22"/>
    </location>
</feature>
<keyword evidence="3" id="KW-1185">Reference proteome</keyword>
<evidence type="ECO:0000313" key="2">
    <source>
        <dbReference type="EMBL" id="NSL87638.1"/>
    </source>
</evidence>
<comment type="caution">
    <text evidence="2">The sequence shown here is derived from an EMBL/GenBank/DDBJ whole genome shotgun (WGS) entry which is preliminary data.</text>
</comment>
<evidence type="ECO:0000256" key="1">
    <source>
        <dbReference type="SAM" id="SignalP"/>
    </source>
</evidence>
<accession>A0A9Q5GVX4</accession>
<keyword evidence="1" id="KW-0732">Signal</keyword>
<sequence length="205" mass="22075">MMMKYMLLLWLFLPVAALRAQTAVPAVGVGKASPRQQMDINGDVYMKDTLVVDGMITSNSKVPLLGISQNNEIVKILTRKGNTTSFNFLSYSLSDIGGDGSRVTDFDTGIPVSDFVLSIAGYTFDRKVSLTTDNKVPPVKIRLFQSNSTWHINLDYTGGKSVEGNGTWNISILAVNKIISNMLTPISVDLKGSNNGSAPAAPTGI</sequence>
<reference evidence="2" key="1">
    <citation type="submission" date="2020-05" db="EMBL/GenBank/DDBJ databases">
        <title>Chitinophaga laudate sp. nov., isolated from a tropical peat swamp.</title>
        <authorList>
            <person name="Goh C.B.S."/>
            <person name="Lee M.S."/>
            <person name="Parimannan S."/>
            <person name="Pasbakhsh P."/>
            <person name="Yule C.M."/>
            <person name="Rajandas H."/>
            <person name="Loke S."/>
            <person name="Croft L."/>
            <person name="Tan J.B.L."/>
        </authorList>
    </citation>
    <scope>NUCLEOTIDE SEQUENCE</scope>
    <source>
        <strain evidence="2">Mgbs1</strain>
    </source>
</reference>
<gene>
    <name evidence="2" type="ORF">ECE50_012395</name>
</gene>
<dbReference type="EMBL" id="RIAR02000001">
    <property type="protein sequence ID" value="NSL87638.1"/>
    <property type="molecule type" value="Genomic_DNA"/>
</dbReference>
<feature type="chain" id="PRO_5040416648" evidence="1">
    <location>
        <begin position="23"/>
        <end position="205"/>
    </location>
</feature>
<dbReference type="OrthoDB" id="1260074at2"/>
<dbReference type="Proteomes" id="UP000281028">
    <property type="component" value="Unassembled WGS sequence"/>
</dbReference>
<evidence type="ECO:0000313" key="3">
    <source>
        <dbReference type="Proteomes" id="UP000281028"/>
    </source>
</evidence>
<proteinExistence type="predicted"/>
<organism evidence="2 3">
    <name type="scientific">Chitinophaga solisilvae</name>
    <dbReference type="NCBI Taxonomy" id="1233460"/>
    <lineage>
        <taxon>Bacteria</taxon>
        <taxon>Pseudomonadati</taxon>
        <taxon>Bacteroidota</taxon>
        <taxon>Chitinophagia</taxon>
        <taxon>Chitinophagales</taxon>
        <taxon>Chitinophagaceae</taxon>
        <taxon>Chitinophaga</taxon>
    </lineage>
</organism>
<name>A0A9Q5GVX4_9BACT</name>
<dbReference type="AlphaFoldDB" id="A0A9Q5GVX4"/>
<protein>
    <submittedName>
        <fullName evidence="2">Uncharacterized protein</fullName>
    </submittedName>
</protein>